<proteinExistence type="predicted"/>
<dbReference type="AlphaFoldDB" id="A0A6A6A1C1"/>
<evidence type="ECO:0000313" key="5">
    <source>
        <dbReference type="EMBL" id="KAF2124995.1"/>
    </source>
</evidence>
<feature type="chain" id="PRO_5025434633" description="Rhodopsin domain-containing protein" evidence="3">
    <location>
        <begin position="19"/>
        <end position="398"/>
    </location>
</feature>
<dbReference type="PANTHER" id="PTHR38794">
    <property type="entry name" value="INTEGRAL MEMBRANE PROTEIN"/>
    <property type="match status" value="1"/>
</dbReference>
<keyword evidence="2" id="KW-1133">Transmembrane helix</keyword>
<sequence length="398" mass="44287">MRSAFVLPFFLLGTSILAAPTSLSQFARGTLKHYYRDLRPNSFLTSIGSGITVVVQTANGLGRDISELTDEQLVAYQKGEYANKLLYIATLAFAKLSIISLLMILTASKLHRNIGLGMLGFIALWGVISEFATAFQCGELEPWRFIDQDSCLDLTAFWRGTGILNMLTDLALIVYPIHVIIMLQMSMTKKITILTLFGARSLDIVANAIQMAYTYGFSSPNPTRHLWEWTLLTQVIECTTIITSCVPYLRPLLESLPSGLYGTDEIRRRGTPSELGYPRSKSGSYQLSAAHTKTEETKHSRKSQPDCAIRRFLPMLSQDKTTHSNSAYGLPGGPKRSEGQIDVEITALTRRAGEDRRWETGSTGSQSKILKTTVVTAEWEEAGRKSKDVWGDEIEILR</sequence>
<organism evidence="5 6">
    <name type="scientific">Dothidotthia symphoricarpi CBS 119687</name>
    <dbReference type="NCBI Taxonomy" id="1392245"/>
    <lineage>
        <taxon>Eukaryota</taxon>
        <taxon>Fungi</taxon>
        <taxon>Dikarya</taxon>
        <taxon>Ascomycota</taxon>
        <taxon>Pezizomycotina</taxon>
        <taxon>Dothideomycetes</taxon>
        <taxon>Pleosporomycetidae</taxon>
        <taxon>Pleosporales</taxon>
        <taxon>Dothidotthiaceae</taxon>
        <taxon>Dothidotthia</taxon>
    </lineage>
</organism>
<feature type="compositionally biased region" description="Polar residues" evidence="1">
    <location>
        <begin position="281"/>
        <end position="291"/>
    </location>
</feature>
<dbReference type="Pfam" id="PF20684">
    <property type="entry name" value="Fung_rhodopsin"/>
    <property type="match status" value="1"/>
</dbReference>
<feature type="transmembrane region" description="Helical" evidence="2">
    <location>
        <begin position="114"/>
        <end position="135"/>
    </location>
</feature>
<gene>
    <name evidence="5" type="ORF">P153DRAFT_379080</name>
</gene>
<keyword evidence="6" id="KW-1185">Reference proteome</keyword>
<evidence type="ECO:0000313" key="6">
    <source>
        <dbReference type="Proteomes" id="UP000799771"/>
    </source>
</evidence>
<evidence type="ECO:0000259" key="4">
    <source>
        <dbReference type="Pfam" id="PF20684"/>
    </source>
</evidence>
<keyword evidence="2" id="KW-0472">Membrane</keyword>
<feature type="transmembrane region" description="Helical" evidence="2">
    <location>
        <begin position="163"/>
        <end position="183"/>
    </location>
</feature>
<dbReference type="PANTHER" id="PTHR38794:SF1">
    <property type="entry name" value="INTEGRAL MEMBRANE PROTEIN"/>
    <property type="match status" value="1"/>
</dbReference>
<reference evidence="5" key="1">
    <citation type="journal article" date="2020" name="Stud. Mycol.">
        <title>101 Dothideomycetes genomes: a test case for predicting lifestyles and emergence of pathogens.</title>
        <authorList>
            <person name="Haridas S."/>
            <person name="Albert R."/>
            <person name="Binder M."/>
            <person name="Bloem J."/>
            <person name="Labutti K."/>
            <person name="Salamov A."/>
            <person name="Andreopoulos B."/>
            <person name="Baker S."/>
            <person name="Barry K."/>
            <person name="Bills G."/>
            <person name="Bluhm B."/>
            <person name="Cannon C."/>
            <person name="Castanera R."/>
            <person name="Culley D."/>
            <person name="Daum C."/>
            <person name="Ezra D."/>
            <person name="Gonzalez J."/>
            <person name="Henrissat B."/>
            <person name="Kuo A."/>
            <person name="Liang C."/>
            <person name="Lipzen A."/>
            <person name="Lutzoni F."/>
            <person name="Magnuson J."/>
            <person name="Mondo S."/>
            <person name="Nolan M."/>
            <person name="Ohm R."/>
            <person name="Pangilinan J."/>
            <person name="Park H.-J."/>
            <person name="Ramirez L."/>
            <person name="Alfaro M."/>
            <person name="Sun H."/>
            <person name="Tritt A."/>
            <person name="Yoshinaga Y."/>
            <person name="Zwiers L.-H."/>
            <person name="Turgeon B."/>
            <person name="Goodwin S."/>
            <person name="Spatafora J."/>
            <person name="Crous P."/>
            <person name="Grigoriev I."/>
        </authorList>
    </citation>
    <scope>NUCLEOTIDE SEQUENCE</scope>
    <source>
        <strain evidence="5">CBS 119687</strain>
    </source>
</reference>
<dbReference type="GeneID" id="54410273"/>
<evidence type="ECO:0000256" key="2">
    <source>
        <dbReference type="SAM" id="Phobius"/>
    </source>
</evidence>
<dbReference type="Proteomes" id="UP000799771">
    <property type="component" value="Unassembled WGS sequence"/>
</dbReference>
<keyword evidence="3" id="KW-0732">Signal</keyword>
<feature type="domain" description="Rhodopsin" evidence="4">
    <location>
        <begin position="43"/>
        <end position="254"/>
    </location>
</feature>
<evidence type="ECO:0000256" key="1">
    <source>
        <dbReference type="SAM" id="MobiDB-lite"/>
    </source>
</evidence>
<feature type="region of interest" description="Disordered" evidence="1">
    <location>
        <begin position="263"/>
        <end position="304"/>
    </location>
</feature>
<dbReference type="EMBL" id="ML977517">
    <property type="protein sequence ID" value="KAF2124995.1"/>
    <property type="molecule type" value="Genomic_DNA"/>
</dbReference>
<dbReference type="RefSeq" id="XP_033519388.1">
    <property type="nucleotide sequence ID" value="XM_033669841.1"/>
</dbReference>
<feature type="transmembrane region" description="Helical" evidence="2">
    <location>
        <begin position="85"/>
        <end position="107"/>
    </location>
</feature>
<dbReference type="InterPro" id="IPR049326">
    <property type="entry name" value="Rhodopsin_dom_fungi"/>
</dbReference>
<evidence type="ECO:0000256" key="3">
    <source>
        <dbReference type="SAM" id="SignalP"/>
    </source>
</evidence>
<name>A0A6A6A1C1_9PLEO</name>
<keyword evidence="2" id="KW-0812">Transmembrane</keyword>
<dbReference type="OrthoDB" id="3918601at2759"/>
<accession>A0A6A6A1C1</accession>
<feature type="signal peptide" evidence="3">
    <location>
        <begin position="1"/>
        <end position="18"/>
    </location>
</feature>
<protein>
    <recommendedName>
        <fullName evidence="4">Rhodopsin domain-containing protein</fullName>
    </recommendedName>
</protein>